<reference evidence="4 5" key="1">
    <citation type="submission" date="2019-01" db="EMBL/GenBank/DDBJ databases">
        <title>Lactibacter flavus gen. nov., sp. nov., a novel bacterium of the family Propionibacteriaceae isolated from raw milk and dairy products.</title>
        <authorList>
            <person name="Huptas C."/>
            <person name="Wenning M."/>
            <person name="Breitenwieser F."/>
            <person name="Doll E."/>
            <person name="Von Neubeck M."/>
            <person name="Busse H.-J."/>
            <person name="Scherer S."/>
        </authorList>
    </citation>
    <scope>NUCLEOTIDE SEQUENCE [LARGE SCALE GENOMIC DNA]</scope>
    <source>
        <strain evidence="4 5">DSM 22130</strain>
    </source>
</reference>
<dbReference type="OrthoDB" id="9815709at2"/>
<dbReference type="Proteomes" id="UP000291933">
    <property type="component" value="Unassembled WGS sequence"/>
</dbReference>
<evidence type="ECO:0000256" key="2">
    <source>
        <dbReference type="SAM" id="MobiDB-lite"/>
    </source>
</evidence>
<feature type="domain" description="Prokaryotic-type class I peptide chain release factors" evidence="3">
    <location>
        <begin position="20"/>
        <end position="142"/>
    </location>
</feature>
<sequence>MADPLRIPPAPGIPGGLVLHASEFTERFSHAGGPGGQGVNTADSRVQLSWDAAASVALSDAQRARLLTNLAGRLAEGVLTVDASEHRSQRRNRDAARDRLVALVTEALAPPPRPRRPTRPSVGARERRLEAKRRRSALKETRRPGWD</sequence>
<gene>
    <name evidence="4" type="ORF">ET996_12940</name>
</gene>
<protein>
    <submittedName>
        <fullName evidence="4">Aminoacyl-tRNA hydrolase</fullName>
        <ecNumber evidence="4">3.1.1.29</ecNumber>
    </submittedName>
</protein>
<organism evidence="4 5">
    <name type="scientific">Propioniciclava tarda</name>
    <dbReference type="NCBI Taxonomy" id="433330"/>
    <lineage>
        <taxon>Bacteria</taxon>
        <taxon>Bacillati</taxon>
        <taxon>Actinomycetota</taxon>
        <taxon>Actinomycetes</taxon>
        <taxon>Propionibacteriales</taxon>
        <taxon>Propionibacteriaceae</taxon>
        <taxon>Propioniciclava</taxon>
    </lineage>
</organism>
<keyword evidence="4" id="KW-0378">Hydrolase</keyword>
<comment type="caution">
    <text evidence="4">The sequence shown here is derived from an EMBL/GenBank/DDBJ whole genome shotgun (WGS) entry which is preliminary data.</text>
</comment>
<dbReference type="Gene3D" id="3.30.160.20">
    <property type="match status" value="1"/>
</dbReference>
<proteinExistence type="inferred from homology"/>
<feature type="region of interest" description="Disordered" evidence="2">
    <location>
        <begin position="104"/>
        <end position="147"/>
    </location>
</feature>
<dbReference type="GO" id="GO:0003747">
    <property type="term" value="F:translation release factor activity"/>
    <property type="evidence" value="ECO:0007669"/>
    <property type="project" value="InterPro"/>
</dbReference>
<evidence type="ECO:0000313" key="5">
    <source>
        <dbReference type="Proteomes" id="UP000291933"/>
    </source>
</evidence>
<comment type="similarity">
    <text evidence="1">Belongs to the prokaryotic/mitochondrial release factor family.</text>
</comment>
<accession>A0A4Q9KIA8</accession>
<evidence type="ECO:0000256" key="1">
    <source>
        <dbReference type="ARBA" id="ARBA00010835"/>
    </source>
</evidence>
<evidence type="ECO:0000259" key="3">
    <source>
        <dbReference type="Pfam" id="PF00472"/>
    </source>
</evidence>
<dbReference type="SUPFAM" id="SSF75620">
    <property type="entry name" value="Release factor"/>
    <property type="match status" value="1"/>
</dbReference>
<dbReference type="PANTHER" id="PTHR47814:SF1">
    <property type="entry name" value="PEPTIDYL-TRNA HYDROLASE ARFB"/>
    <property type="match status" value="1"/>
</dbReference>
<dbReference type="RefSeq" id="WP_131172980.1">
    <property type="nucleotide sequence ID" value="NZ_FXTL01000021.1"/>
</dbReference>
<dbReference type="AlphaFoldDB" id="A0A4Q9KIA8"/>
<feature type="compositionally biased region" description="Basic and acidic residues" evidence="2">
    <location>
        <begin position="137"/>
        <end position="147"/>
    </location>
</feature>
<dbReference type="EC" id="3.1.1.29" evidence="4"/>
<dbReference type="EMBL" id="SDMR01000020">
    <property type="protein sequence ID" value="TBT93031.1"/>
    <property type="molecule type" value="Genomic_DNA"/>
</dbReference>
<dbReference type="NCBIfam" id="NF006718">
    <property type="entry name" value="PRK09256.1"/>
    <property type="match status" value="1"/>
</dbReference>
<dbReference type="GO" id="GO:0072344">
    <property type="term" value="P:rescue of stalled ribosome"/>
    <property type="evidence" value="ECO:0007669"/>
    <property type="project" value="TreeGrafter"/>
</dbReference>
<evidence type="ECO:0000313" key="4">
    <source>
        <dbReference type="EMBL" id="TBT93031.1"/>
    </source>
</evidence>
<dbReference type="PANTHER" id="PTHR47814">
    <property type="entry name" value="PEPTIDYL-TRNA HYDROLASE ARFB"/>
    <property type="match status" value="1"/>
</dbReference>
<dbReference type="Pfam" id="PF00472">
    <property type="entry name" value="RF-1"/>
    <property type="match status" value="1"/>
</dbReference>
<dbReference type="GO" id="GO:0043022">
    <property type="term" value="F:ribosome binding"/>
    <property type="evidence" value="ECO:0007669"/>
    <property type="project" value="TreeGrafter"/>
</dbReference>
<dbReference type="InterPro" id="IPR000352">
    <property type="entry name" value="Pep_chain_release_fac_I"/>
</dbReference>
<name>A0A4Q9KIA8_PROTD</name>
<dbReference type="GO" id="GO:0004045">
    <property type="term" value="F:peptidyl-tRNA hydrolase activity"/>
    <property type="evidence" value="ECO:0007669"/>
    <property type="project" value="UniProtKB-EC"/>
</dbReference>
<dbReference type="InterPro" id="IPR045853">
    <property type="entry name" value="Pep_chain_release_fac_I_sf"/>
</dbReference>
<keyword evidence="5" id="KW-1185">Reference proteome</keyword>